<accession>A0A1G7CRR4</accession>
<gene>
    <name evidence="2" type="ORF">SAMN05661003_11090</name>
</gene>
<evidence type="ECO:0000259" key="1">
    <source>
        <dbReference type="Pfam" id="PF13372"/>
    </source>
</evidence>
<dbReference type="Pfam" id="PF13372">
    <property type="entry name" value="Alginate_exp"/>
    <property type="match status" value="1"/>
</dbReference>
<proteinExistence type="predicted"/>
<dbReference type="RefSeq" id="WP_092078950.1">
    <property type="nucleotide sequence ID" value="NZ_FNAQ01000010.1"/>
</dbReference>
<dbReference type="InterPro" id="IPR025388">
    <property type="entry name" value="Alginate_export_dom"/>
</dbReference>
<name>A0A1G7CRR4_9BACT</name>
<dbReference type="EMBL" id="FNAQ01000010">
    <property type="protein sequence ID" value="SDE42114.1"/>
    <property type="molecule type" value="Genomic_DNA"/>
</dbReference>
<reference evidence="3" key="1">
    <citation type="submission" date="2016-10" db="EMBL/GenBank/DDBJ databases">
        <authorList>
            <person name="Varghese N."/>
            <person name="Submissions S."/>
        </authorList>
    </citation>
    <scope>NUCLEOTIDE SEQUENCE [LARGE SCALE GENOMIC DNA]</scope>
    <source>
        <strain evidence="3">DSM 8987</strain>
    </source>
</reference>
<organism evidence="2 3">
    <name type="scientific">Desulfuromonas thiophila</name>
    <dbReference type="NCBI Taxonomy" id="57664"/>
    <lineage>
        <taxon>Bacteria</taxon>
        <taxon>Pseudomonadati</taxon>
        <taxon>Thermodesulfobacteriota</taxon>
        <taxon>Desulfuromonadia</taxon>
        <taxon>Desulfuromonadales</taxon>
        <taxon>Desulfuromonadaceae</taxon>
        <taxon>Desulfuromonas</taxon>
    </lineage>
</organism>
<evidence type="ECO:0000313" key="2">
    <source>
        <dbReference type="EMBL" id="SDE42114.1"/>
    </source>
</evidence>
<dbReference type="AlphaFoldDB" id="A0A1G7CRR4"/>
<dbReference type="Gene3D" id="2.40.160.10">
    <property type="entry name" value="Porin"/>
    <property type="match status" value="1"/>
</dbReference>
<dbReference type="InterPro" id="IPR023614">
    <property type="entry name" value="Porin_dom_sf"/>
</dbReference>
<dbReference type="STRING" id="57664.SAMN05661003_11090"/>
<evidence type="ECO:0000313" key="3">
    <source>
        <dbReference type="Proteomes" id="UP000243205"/>
    </source>
</evidence>
<protein>
    <submittedName>
        <fullName evidence="2">Alginate export</fullName>
    </submittedName>
</protein>
<feature type="domain" description="Alginate export" evidence="1">
    <location>
        <begin position="10"/>
        <end position="121"/>
    </location>
</feature>
<dbReference type="Proteomes" id="UP000243205">
    <property type="component" value="Unassembled WGS sequence"/>
</dbReference>
<sequence>MHQACLDYLAPAQTRLRLGRQKIVLEDARLIGNVDWRLNGQSFDALSLTSQPLADLSLFAAAINQVNTITLDLDHLYLFNARYRLASFASLTGYLYLLDSEDRRASARDSATWGVRLAGQQAG</sequence>
<keyword evidence="3" id="KW-1185">Reference proteome</keyword>